<evidence type="ECO:0000259" key="3">
    <source>
        <dbReference type="Pfam" id="PF05532"/>
    </source>
</evidence>
<proteinExistence type="inferred from homology"/>
<gene>
    <name evidence="4" type="primary">csbD</name>
    <name evidence="4" type="ORF">NCTC4824_00727</name>
</gene>
<dbReference type="EMBL" id="LS483476">
    <property type="protein sequence ID" value="SQI53237.1"/>
    <property type="molecule type" value="Genomic_DNA"/>
</dbReference>
<dbReference type="InterPro" id="IPR008462">
    <property type="entry name" value="CsbD"/>
</dbReference>
<name>A0A2X4VM63_LEDLE</name>
<dbReference type="Gene3D" id="1.10.1470.10">
    <property type="entry name" value="YjbJ"/>
    <property type="match status" value="1"/>
</dbReference>
<dbReference type="SUPFAM" id="SSF69047">
    <property type="entry name" value="Hypothetical protein YjbJ"/>
    <property type="match status" value="1"/>
</dbReference>
<reference evidence="4 5" key="1">
    <citation type="submission" date="2018-06" db="EMBL/GenBank/DDBJ databases">
        <authorList>
            <consortium name="Pathogen Informatics"/>
            <person name="Doyle S."/>
        </authorList>
    </citation>
    <scope>NUCLEOTIDE SEQUENCE [LARGE SCALE GENOMIC DNA]</scope>
    <source>
        <strain evidence="4 5">NCTC4824</strain>
    </source>
</reference>
<dbReference type="KEGG" id="blen:NCTC4824_00727"/>
<keyword evidence="5" id="KW-1185">Reference proteome</keyword>
<feature type="region of interest" description="Disordered" evidence="2">
    <location>
        <begin position="1"/>
        <end position="66"/>
    </location>
</feature>
<dbReference type="STRING" id="1348624.GCA_001591545_04069"/>
<dbReference type="Proteomes" id="UP000249134">
    <property type="component" value="Chromosome 1"/>
</dbReference>
<accession>A0A2X4VM63</accession>
<evidence type="ECO:0000313" key="5">
    <source>
        <dbReference type="Proteomes" id="UP000249134"/>
    </source>
</evidence>
<dbReference type="InterPro" id="IPR050423">
    <property type="entry name" value="UPF0337_stress_rsp"/>
</dbReference>
<dbReference type="PANTHER" id="PTHR34977">
    <property type="entry name" value="UPF0337 PROTEIN YJBJ"/>
    <property type="match status" value="1"/>
</dbReference>
<dbReference type="PANTHER" id="PTHR34977:SF1">
    <property type="entry name" value="UPF0337 PROTEIN YJBJ"/>
    <property type="match status" value="1"/>
</dbReference>
<dbReference type="InterPro" id="IPR036629">
    <property type="entry name" value="YjbJ_sf"/>
</dbReference>
<comment type="similarity">
    <text evidence="1">Belongs to the UPF0337 (CsbD) family.</text>
</comment>
<evidence type="ECO:0000256" key="1">
    <source>
        <dbReference type="ARBA" id="ARBA00009129"/>
    </source>
</evidence>
<protein>
    <submittedName>
        <fullName evidence="4">CsbD family protein</fullName>
    </submittedName>
</protein>
<feature type="domain" description="CsbD-like" evidence="3">
    <location>
        <begin position="9"/>
        <end position="61"/>
    </location>
</feature>
<evidence type="ECO:0000256" key="2">
    <source>
        <dbReference type="SAM" id="MobiDB-lite"/>
    </source>
</evidence>
<dbReference type="AlphaFoldDB" id="A0A2X4VM63"/>
<evidence type="ECO:0000313" key="4">
    <source>
        <dbReference type="EMBL" id="SQI53237.1"/>
    </source>
</evidence>
<dbReference type="Pfam" id="PF05532">
    <property type="entry name" value="CsbD"/>
    <property type="match status" value="1"/>
</dbReference>
<organism evidence="4 5">
    <name type="scientific">Lederbergia lenta</name>
    <name type="common">Bacillus lentus</name>
    <dbReference type="NCBI Taxonomy" id="1467"/>
    <lineage>
        <taxon>Bacteria</taxon>
        <taxon>Bacillati</taxon>
        <taxon>Bacillota</taxon>
        <taxon>Bacilli</taxon>
        <taxon>Bacillales</taxon>
        <taxon>Bacillaceae</taxon>
        <taxon>Lederbergia</taxon>
    </lineage>
</organism>
<dbReference type="RefSeq" id="WP_066146739.1">
    <property type="nucleotide sequence ID" value="NZ_CBCSGM010000002.1"/>
</dbReference>
<sequence length="66" mass="7466">MSNDHGEKEKLKGTWDKVKGEAKDNIGDLTDNERMQAEGKWDKAKGEAKKKYGEAKDKVSDALERE</sequence>